<evidence type="ECO:0000256" key="1">
    <source>
        <dbReference type="SAM" id="MobiDB-lite"/>
    </source>
</evidence>
<protein>
    <recommendedName>
        <fullName evidence="5">Argininosuccinate lyase</fullName>
    </recommendedName>
</protein>
<feature type="signal peptide" evidence="2">
    <location>
        <begin position="1"/>
        <end position="15"/>
    </location>
</feature>
<feature type="region of interest" description="Disordered" evidence="1">
    <location>
        <begin position="29"/>
        <end position="79"/>
    </location>
</feature>
<evidence type="ECO:0000313" key="4">
    <source>
        <dbReference type="Proteomes" id="UP001169764"/>
    </source>
</evidence>
<dbReference type="RefSeq" id="WP_303544758.1">
    <property type="nucleotide sequence ID" value="NZ_JAUOTP010000008.1"/>
</dbReference>
<evidence type="ECO:0008006" key="5">
    <source>
        <dbReference type="Google" id="ProtNLM"/>
    </source>
</evidence>
<dbReference type="EMBL" id="JAUOTP010000008">
    <property type="protein sequence ID" value="MDO6415972.1"/>
    <property type="molecule type" value="Genomic_DNA"/>
</dbReference>
<name>A0ABT8YCB5_9SPHN</name>
<evidence type="ECO:0000256" key="2">
    <source>
        <dbReference type="SAM" id="SignalP"/>
    </source>
</evidence>
<accession>A0ABT8YCB5</accession>
<comment type="caution">
    <text evidence="3">The sequence shown here is derived from an EMBL/GenBank/DDBJ whole genome shotgun (WGS) entry which is preliminary data.</text>
</comment>
<feature type="compositionally biased region" description="Basic and acidic residues" evidence="1">
    <location>
        <begin position="57"/>
        <end position="79"/>
    </location>
</feature>
<dbReference type="Proteomes" id="UP001169764">
    <property type="component" value="Unassembled WGS sequence"/>
</dbReference>
<reference evidence="3" key="1">
    <citation type="submission" date="2023-07" db="EMBL/GenBank/DDBJ databases">
        <authorList>
            <person name="Kim M."/>
        </authorList>
    </citation>
    <scope>NUCLEOTIDE SEQUENCE</scope>
    <source>
        <strain evidence="3">BIUV-7</strain>
    </source>
</reference>
<evidence type="ECO:0000313" key="3">
    <source>
        <dbReference type="EMBL" id="MDO6415972.1"/>
    </source>
</evidence>
<keyword evidence="2" id="KW-0732">Signal</keyword>
<sequence length="79" mass="8316">MKRIALALLAAGALAGCGKMQPLVPAKGKALPVKPATSPTQPNATKLLASPPQLRPGRSDELLTKSQVRPDDHFDLPPR</sequence>
<keyword evidence="4" id="KW-1185">Reference proteome</keyword>
<dbReference type="PROSITE" id="PS51257">
    <property type="entry name" value="PROKAR_LIPOPROTEIN"/>
    <property type="match status" value="1"/>
</dbReference>
<organism evidence="3 4">
    <name type="scientific">Sphingomonas natans</name>
    <dbReference type="NCBI Taxonomy" id="3063330"/>
    <lineage>
        <taxon>Bacteria</taxon>
        <taxon>Pseudomonadati</taxon>
        <taxon>Pseudomonadota</taxon>
        <taxon>Alphaproteobacteria</taxon>
        <taxon>Sphingomonadales</taxon>
        <taxon>Sphingomonadaceae</taxon>
        <taxon>Sphingomonas</taxon>
    </lineage>
</organism>
<feature type="chain" id="PRO_5047413904" description="Argininosuccinate lyase" evidence="2">
    <location>
        <begin position="16"/>
        <end position="79"/>
    </location>
</feature>
<proteinExistence type="predicted"/>
<gene>
    <name evidence="3" type="ORF">Q4F19_16400</name>
</gene>